<evidence type="ECO:0000256" key="1">
    <source>
        <dbReference type="ARBA" id="ARBA00004514"/>
    </source>
</evidence>
<protein>
    <submittedName>
        <fullName evidence="7">Flagellar export chaperone FliS</fullName>
    </submittedName>
</protein>
<dbReference type="CDD" id="cd16098">
    <property type="entry name" value="FliS"/>
    <property type="match status" value="1"/>
</dbReference>
<evidence type="ECO:0000313" key="7">
    <source>
        <dbReference type="EMBL" id="MFC5628469.1"/>
    </source>
</evidence>
<keyword evidence="8" id="KW-1185">Reference proteome</keyword>
<gene>
    <name evidence="7" type="primary">fliS</name>
    <name evidence="7" type="ORF">ACFPTR_06095</name>
</gene>
<keyword evidence="7" id="KW-0966">Cell projection</keyword>
<keyword evidence="5" id="KW-0143">Chaperone</keyword>
<feature type="region of interest" description="Disordered" evidence="6">
    <location>
        <begin position="21"/>
        <end position="58"/>
    </location>
</feature>
<comment type="subcellular location">
    <subcellularLocation>
        <location evidence="1">Cytoplasm</location>
        <location evidence="1">Cytosol</location>
    </subcellularLocation>
</comment>
<dbReference type="EMBL" id="JBHSPF010000022">
    <property type="protein sequence ID" value="MFC5628469.1"/>
    <property type="molecule type" value="Genomic_DNA"/>
</dbReference>
<dbReference type="PANTHER" id="PTHR34773">
    <property type="entry name" value="FLAGELLAR SECRETION CHAPERONE FLIS"/>
    <property type="match status" value="1"/>
</dbReference>
<dbReference type="Pfam" id="PF02561">
    <property type="entry name" value="FliS"/>
    <property type="match status" value="1"/>
</dbReference>
<dbReference type="RefSeq" id="WP_333723943.1">
    <property type="nucleotide sequence ID" value="NZ_JBHSPF010000022.1"/>
</dbReference>
<evidence type="ECO:0000256" key="3">
    <source>
        <dbReference type="ARBA" id="ARBA00022490"/>
    </source>
</evidence>
<dbReference type="PANTHER" id="PTHR34773:SF1">
    <property type="entry name" value="FLAGELLAR SECRETION CHAPERONE FLIS"/>
    <property type="match status" value="1"/>
</dbReference>
<evidence type="ECO:0000313" key="8">
    <source>
        <dbReference type="Proteomes" id="UP001596143"/>
    </source>
</evidence>
<accession>A0ABW0U6R1</accession>
<sequence length="185" mass="21318">MSFHHAQAVYKKNMQQTEQFKKYQGEKQKSGFSPVSATTTVSSTPQQTTSQQEGKSNGVNAYREKALQTASRGDLTLLLYNGCIKFVDKAKQAMESDDMEAKNKYIIRAQDIIRELMVTLKTDTEIGQNMFRLYDFIHHRLVESNINNDVKALEEARSFIVEFRDTWKEMMKIERKERFGDGGKA</sequence>
<dbReference type="Proteomes" id="UP001596143">
    <property type="component" value="Unassembled WGS sequence"/>
</dbReference>
<dbReference type="NCBIfam" id="TIGR00208">
    <property type="entry name" value="fliS"/>
    <property type="match status" value="1"/>
</dbReference>
<evidence type="ECO:0000256" key="5">
    <source>
        <dbReference type="ARBA" id="ARBA00023186"/>
    </source>
</evidence>
<evidence type="ECO:0000256" key="2">
    <source>
        <dbReference type="ARBA" id="ARBA00008787"/>
    </source>
</evidence>
<dbReference type="SUPFAM" id="SSF101116">
    <property type="entry name" value="Flagellar export chaperone FliS"/>
    <property type="match status" value="1"/>
</dbReference>
<reference evidence="8" key="1">
    <citation type="journal article" date="2019" name="Int. J. Syst. Evol. Microbiol.">
        <title>The Global Catalogue of Microorganisms (GCM) 10K type strain sequencing project: providing services to taxonomists for standard genome sequencing and annotation.</title>
        <authorList>
            <consortium name="The Broad Institute Genomics Platform"/>
            <consortium name="The Broad Institute Genome Sequencing Center for Infectious Disease"/>
            <person name="Wu L."/>
            <person name="Ma J."/>
        </authorList>
    </citation>
    <scope>NUCLEOTIDE SEQUENCE [LARGE SCALE GENOMIC DNA]</scope>
    <source>
        <strain evidence="8">CGMCC 1.15790</strain>
    </source>
</reference>
<keyword evidence="3" id="KW-0963">Cytoplasm</keyword>
<keyword evidence="7" id="KW-0969">Cilium</keyword>
<proteinExistence type="inferred from homology"/>
<comment type="caution">
    <text evidence="7">The sequence shown here is derived from an EMBL/GenBank/DDBJ whole genome shotgun (WGS) entry which is preliminary data.</text>
</comment>
<comment type="similarity">
    <text evidence="2">Belongs to the FliS family.</text>
</comment>
<evidence type="ECO:0000256" key="6">
    <source>
        <dbReference type="SAM" id="MobiDB-lite"/>
    </source>
</evidence>
<organism evidence="7 8">
    <name type="scientific">Aliibacillus thermotolerans</name>
    <dbReference type="NCBI Taxonomy" id="1834418"/>
    <lineage>
        <taxon>Bacteria</taxon>
        <taxon>Bacillati</taxon>
        <taxon>Bacillota</taxon>
        <taxon>Bacilli</taxon>
        <taxon>Bacillales</taxon>
        <taxon>Bacillaceae</taxon>
        <taxon>Aliibacillus</taxon>
    </lineage>
</organism>
<keyword evidence="4" id="KW-1005">Bacterial flagellum biogenesis</keyword>
<dbReference type="Gene3D" id="1.20.120.340">
    <property type="entry name" value="Flagellar protein FliS"/>
    <property type="match status" value="1"/>
</dbReference>
<feature type="compositionally biased region" description="Low complexity" evidence="6">
    <location>
        <begin position="33"/>
        <end position="52"/>
    </location>
</feature>
<dbReference type="InterPro" id="IPR036584">
    <property type="entry name" value="FliS_sf"/>
</dbReference>
<dbReference type="InterPro" id="IPR003713">
    <property type="entry name" value="FliS"/>
</dbReference>
<evidence type="ECO:0000256" key="4">
    <source>
        <dbReference type="ARBA" id="ARBA00022795"/>
    </source>
</evidence>
<keyword evidence="7" id="KW-0282">Flagellum</keyword>
<name>A0ABW0U6R1_9BACI</name>